<evidence type="ECO:0000313" key="2">
    <source>
        <dbReference type="Proteomes" id="UP000054217"/>
    </source>
</evidence>
<keyword evidence="2" id="KW-1185">Reference proteome</keyword>
<gene>
    <name evidence="1" type="ORF">M404DRAFT_735381</name>
</gene>
<proteinExistence type="predicted"/>
<sequence>MDALSPSPPHVSIATNSCDGNTMHPRIWAHCSRSVLVNIPLDHVPQSSMYRHRVYAERQGRYAAFCAGYVSHRFTVETAFGEVHESWNHNCCFPDIHVLGVVYSWILQCPSTAGDVELKPVRIRIYRTRKIS</sequence>
<name>A0A0C3JVL4_PISTI</name>
<dbReference type="Proteomes" id="UP000054217">
    <property type="component" value="Unassembled WGS sequence"/>
</dbReference>
<accession>A0A0C3JVL4</accession>
<reference evidence="2" key="2">
    <citation type="submission" date="2015-01" db="EMBL/GenBank/DDBJ databases">
        <title>Evolutionary Origins and Diversification of the Mycorrhizal Mutualists.</title>
        <authorList>
            <consortium name="DOE Joint Genome Institute"/>
            <consortium name="Mycorrhizal Genomics Consortium"/>
            <person name="Kohler A."/>
            <person name="Kuo A."/>
            <person name="Nagy L.G."/>
            <person name="Floudas D."/>
            <person name="Copeland A."/>
            <person name="Barry K.W."/>
            <person name="Cichocki N."/>
            <person name="Veneault-Fourrey C."/>
            <person name="LaButti K."/>
            <person name="Lindquist E.A."/>
            <person name="Lipzen A."/>
            <person name="Lundell T."/>
            <person name="Morin E."/>
            <person name="Murat C."/>
            <person name="Riley R."/>
            <person name="Ohm R."/>
            <person name="Sun H."/>
            <person name="Tunlid A."/>
            <person name="Henrissat B."/>
            <person name="Grigoriev I.V."/>
            <person name="Hibbett D.S."/>
            <person name="Martin F."/>
        </authorList>
    </citation>
    <scope>NUCLEOTIDE SEQUENCE [LARGE SCALE GENOMIC DNA]</scope>
    <source>
        <strain evidence="2">Marx 270</strain>
    </source>
</reference>
<dbReference type="InParanoid" id="A0A0C3JVL4"/>
<dbReference type="HOGENOM" id="CLU_1917926_0_0_1"/>
<evidence type="ECO:0000313" key="1">
    <source>
        <dbReference type="EMBL" id="KIO01482.1"/>
    </source>
</evidence>
<dbReference type="EMBL" id="KN831988">
    <property type="protein sequence ID" value="KIO01482.1"/>
    <property type="molecule type" value="Genomic_DNA"/>
</dbReference>
<reference evidence="1 2" key="1">
    <citation type="submission" date="2014-04" db="EMBL/GenBank/DDBJ databases">
        <authorList>
            <consortium name="DOE Joint Genome Institute"/>
            <person name="Kuo A."/>
            <person name="Kohler A."/>
            <person name="Costa M.D."/>
            <person name="Nagy L.G."/>
            <person name="Floudas D."/>
            <person name="Copeland A."/>
            <person name="Barry K.W."/>
            <person name="Cichocki N."/>
            <person name="Veneault-Fourrey C."/>
            <person name="LaButti K."/>
            <person name="Lindquist E.A."/>
            <person name="Lipzen A."/>
            <person name="Lundell T."/>
            <person name="Morin E."/>
            <person name="Murat C."/>
            <person name="Sun H."/>
            <person name="Tunlid A."/>
            <person name="Henrissat B."/>
            <person name="Grigoriev I.V."/>
            <person name="Hibbett D.S."/>
            <person name="Martin F."/>
            <person name="Nordberg H.P."/>
            <person name="Cantor M.N."/>
            <person name="Hua S.X."/>
        </authorList>
    </citation>
    <scope>NUCLEOTIDE SEQUENCE [LARGE SCALE GENOMIC DNA]</scope>
    <source>
        <strain evidence="1 2">Marx 270</strain>
    </source>
</reference>
<protein>
    <submittedName>
        <fullName evidence="1">Uncharacterized protein</fullName>
    </submittedName>
</protein>
<organism evidence="1 2">
    <name type="scientific">Pisolithus tinctorius Marx 270</name>
    <dbReference type="NCBI Taxonomy" id="870435"/>
    <lineage>
        <taxon>Eukaryota</taxon>
        <taxon>Fungi</taxon>
        <taxon>Dikarya</taxon>
        <taxon>Basidiomycota</taxon>
        <taxon>Agaricomycotina</taxon>
        <taxon>Agaricomycetes</taxon>
        <taxon>Agaricomycetidae</taxon>
        <taxon>Boletales</taxon>
        <taxon>Sclerodermatineae</taxon>
        <taxon>Pisolithaceae</taxon>
        <taxon>Pisolithus</taxon>
    </lineage>
</organism>
<dbReference type="AlphaFoldDB" id="A0A0C3JVL4"/>